<sequence length="168" mass="18819">MSSGAYYRSWMDKPHLDPNTNLLTEEYVQGIGELMRLVQQQPNAKSGFSRNYKVWYLHGETGYEYGSTSEPQPAVPKRKGGRLVGLARRASSYPASSSQAPYADPMILEELHDKDERIGALEEQNTTILSENATIRSENATILAELASQKKFNAEIMQKLDRLMSSSS</sequence>
<organism evidence="1 2">
    <name type="scientific">Brassica cretica</name>
    <name type="common">Mustard</name>
    <dbReference type="NCBI Taxonomy" id="69181"/>
    <lineage>
        <taxon>Eukaryota</taxon>
        <taxon>Viridiplantae</taxon>
        <taxon>Streptophyta</taxon>
        <taxon>Embryophyta</taxon>
        <taxon>Tracheophyta</taxon>
        <taxon>Spermatophyta</taxon>
        <taxon>Magnoliopsida</taxon>
        <taxon>eudicotyledons</taxon>
        <taxon>Gunneridae</taxon>
        <taxon>Pentapetalae</taxon>
        <taxon>rosids</taxon>
        <taxon>malvids</taxon>
        <taxon>Brassicales</taxon>
        <taxon>Brassicaceae</taxon>
        <taxon>Brassiceae</taxon>
        <taxon>Brassica</taxon>
    </lineage>
</organism>
<name>A0ABQ7CQX8_BRACR</name>
<comment type="caution">
    <text evidence="1">The sequence shown here is derived from an EMBL/GenBank/DDBJ whole genome shotgun (WGS) entry which is preliminary data.</text>
</comment>
<dbReference type="EMBL" id="QGKV02000759">
    <property type="protein sequence ID" value="KAF3561789.1"/>
    <property type="molecule type" value="Genomic_DNA"/>
</dbReference>
<reference evidence="1 2" key="1">
    <citation type="journal article" date="2020" name="BMC Genomics">
        <title>Intraspecific diversification of the crop wild relative Brassica cretica Lam. using demographic model selection.</title>
        <authorList>
            <person name="Kioukis A."/>
            <person name="Michalopoulou V.A."/>
            <person name="Briers L."/>
            <person name="Pirintsos S."/>
            <person name="Studholme D.J."/>
            <person name="Pavlidis P."/>
            <person name="Sarris P.F."/>
        </authorList>
    </citation>
    <scope>NUCLEOTIDE SEQUENCE [LARGE SCALE GENOMIC DNA]</scope>
    <source>
        <strain evidence="2">cv. PFS-1207/04</strain>
    </source>
</reference>
<dbReference type="Proteomes" id="UP000266723">
    <property type="component" value="Unassembled WGS sequence"/>
</dbReference>
<proteinExistence type="predicted"/>
<evidence type="ECO:0000313" key="1">
    <source>
        <dbReference type="EMBL" id="KAF3561789.1"/>
    </source>
</evidence>
<keyword evidence="2" id="KW-1185">Reference proteome</keyword>
<protein>
    <submittedName>
        <fullName evidence="1">Uncharacterized protein</fullName>
    </submittedName>
</protein>
<gene>
    <name evidence="1" type="ORF">DY000_02012270</name>
</gene>
<evidence type="ECO:0000313" key="2">
    <source>
        <dbReference type="Proteomes" id="UP000266723"/>
    </source>
</evidence>
<accession>A0ABQ7CQX8</accession>